<dbReference type="CDD" id="cd03887">
    <property type="entry name" value="M20_Acy1L2"/>
    <property type="match status" value="1"/>
</dbReference>
<organism evidence="3 4">
    <name type="scientific">Alteribacter lacisalsi</name>
    <dbReference type="NCBI Taxonomy" id="2045244"/>
    <lineage>
        <taxon>Bacteria</taxon>
        <taxon>Bacillati</taxon>
        <taxon>Bacillota</taxon>
        <taxon>Bacilli</taxon>
        <taxon>Bacillales</taxon>
        <taxon>Bacillaceae</taxon>
        <taxon>Alteribacter</taxon>
    </lineage>
</organism>
<dbReference type="SUPFAM" id="SSF53187">
    <property type="entry name" value="Zn-dependent exopeptidases"/>
    <property type="match status" value="1"/>
</dbReference>
<dbReference type="Pfam" id="PF01546">
    <property type="entry name" value="Peptidase_M20"/>
    <property type="match status" value="1"/>
</dbReference>
<keyword evidence="3" id="KW-0378">Hydrolase</keyword>
<dbReference type="InterPro" id="IPR036264">
    <property type="entry name" value="Bact_exopeptidase_dim_dom"/>
</dbReference>
<dbReference type="OrthoDB" id="9781032at2"/>
<dbReference type="InterPro" id="IPR052030">
    <property type="entry name" value="Peptidase_M20/M20A_hydrolases"/>
</dbReference>
<dbReference type="GO" id="GO:0005737">
    <property type="term" value="C:cytoplasm"/>
    <property type="evidence" value="ECO:0007669"/>
    <property type="project" value="TreeGrafter"/>
</dbReference>
<dbReference type="Pfam" id="PF07687">
    <property type="entry name" value="M20_dimer"/>
    <property type="match status" value="1"/>
</dbReference>
<sequence length="389" mass="42022">MVKELALEKLNQIKEDLYEISQYIGKNPELGNEEFKACEVLSAALENHNFNVTKGIVNQPTSFEAFFDSGKPGPSIGFMCEYDALPEIGHACGHNLIGTMGAAAGIALKEAAAKTGGKIYVYGTPAEETRGVKVTMADEGIFDHLDAAIMCHPSSNFRESGSSLAMDALQFTFKGKTAHAAAAPEKGINALDSVIQTFNSINALREHTTSDVRIHGIISEGGKAANIVPDLAQAQFYVRAASREAVNEISEKVKNCALGAALAAGTELDISYYEFSYDDMISNAALSDVFTESLTELGIDRSMILEKTNGGSLDMGNVSHKVPAIHPYVKISSTPIIGHTREFRDAAMSREGFEGMFTGAQAMTLTGVRLLEDHSLLDRVRREFQLQKN</sequence>
<feature type="domain" description="Peptidase M20 dimerisation" evidence="2">
    <location>
        <begin position="170"/>
        <end position="256"/>
    </location>
</feature>
<dbReference type="PIRSF" id="PIRSF037226">
    <property type="entry name" value="Amidohydrolase_ACY1L2_prd"/>
    <property type="match status" value="1"/>
</dbReference>
<dbReference type="PANTHER" id="PTHR30575:SF0">
    <property type="entry name" value="XAA-ARG DIPEPTIDASE"/>
    <property type="match status" value="1"/>
</dbReference>
<dbReference type="EMBL" id="PDOF01000001">
    <property type="protein sequence ID" value="PYZ98288.1"/>
    <property type="molecule type" value="Genomic_DNA"/>
</dbReference>
<dbReference type="SUPFAM" id="SSF55031">
    <property type="entry name" value="Bacterial exopeptidase dimerisation domain"/>
    <property type="match status" value="1"/>
</dbReference>
<dbReference type="GO" id="GO:0071713">
    <property type="term" value="F:para-aminobenzoyl-glutamate hydrolase activity"/>
    <property type="evidence" value="ECO:0007669"/>
    <property type="project" value="TreeGrafter"/>
</dbReference>
<comment type="similarity">
    <text evidence="1">Belongs to the peptidase M20A family.</text>
</comment>
<dbReference type="InterPro" id="IPR002933">
    <property type="entry name" value="Peptidase_M20"/>
</dbReference>
<dbReference type="InterPro" id="IPR017144">
    <property type="entry name" value="Xaa-Arg_dipeptidase"/>
</dbReference>
<dbReference type="Gene3D" id="3.30.70.360">
    <property type="match status" value="1"/>
</dbReference>
<name>A0A2W0HX16_9BACI</name>
<dbReference type="InterPro" id="IPR011650">
    <property type="entry name" value="Peptidase_M20_dimer"/>
</dbReference>
<accession>A0A2W0HX16</accession>
<dbReference type="InterPro" id="IPR017439">
    <property type="entry name" value="Amidohydrolase"/>
</dbReference>
<proteinExistence type="inferred from homology"/>
<evidence type="ECO:0000313" key="4">
    <source>
        <dbReference type="Proteomes" id="UP000248066"/>
    </source>
</evidence>
<evidence type="ECO:0000259" key="2">
    <source>
        <dbReference type="Pfam" id="PF07687"/>
    </source>
</evidence>
<dbReference type="AlphaFoldDB" id="A0A2W0HX16"/>
<keyword evidence="4" id="KW-1185">Reference proteome</keyword>
<dbReference type="FunFam" id="3.30.70.360:FF:000004">
    <property type="entry name" value="Peptidase M20 domain-containing protein 2"/>
    <property type="match status" value="1"/>
</dbReference>
<reference evidence="3 4" key="1">
    <citation type="submission" date="2017-10" db="EMBL/GenBank/DDBJ databases">
        <title>Bacillus sp. nov., a halophilic bacterium isolated from a Yangshapao Lake.</title>
        <authorList>
            <person name="Wang H."/>
        </authorList>
    </citation>
    <scope>NUCLEOTIDE SEQUENCE [LARGE SCALE GENOMIC DNA]</scope>
    <source>
        <strain evidence="3 4">YSP-3</strain>
    </source>
</reference>
<evidence type="ECO:0000256" key="1">
    <source>
        <dbReference type="PIRNR" id="PIRNR037226"/>
    </source>
</evidence>
<dbReference type="GO" id="GO:0016805">
    <property type="term" value="F:dipeptidase activity"/>
    <property type="evidence" value="ECO:0007669"/>
    <property type="project" value="InterPro"/>
</dbReference>
<comment type="caution">
    <text evidence="3">The sequence shown here is derived from an EMBL/GenBank/DDBJ whole genome shotgun (WGS) entry which is preliminary data.</text>
</comment>
<gene>
    <name evidence="3" type="ORF">CR205_06735</name>
</gene>
<evidence type="ECO:0000313" key="3">
    <source>
        <dbReference type="EMBL" id="PYZ98288.1"/>
    </source>
</evidence>
<dbReference type="Proteomes" id="UP000248066">
    <property type="component" value="Unassembled WGS sequence"/>
</dbReference>
<dbReference type="GO" id="GO:0046657">
    <property type="term" value="P:folic acid catabolic process"/>
    <property type="evidence" value="ECO:0007669"/>
    <property type="project" value="TreeGrafter"/>
</dbReference>
<dbReference type="Gene3D" id="3.40.630.10">
    <property type="entry name" value="Zn peptidases"/>
    <property type="match status" value="1"/>
</dbReference>
<protein>
    <recommendedName>
        <fullName evidence="1">Peptidase M20 domain-containing protein 2</fullName>
    </recommendedName>
</protein>
<dbReference type="NCBIfam" id="TIGR01891">
    <property type="entry name" value="amidohydrolases"/>
    <property type="match status" value="1"/>
</dbReference>
<dbReference type="RefSeq" id="WP_110518160.1">
    <property type="nucleotide sequence ID" value="NZ_PDOF01000001.1"/>
</dbReference>
<dbReference type="PANTHER" id="PTHR30575">
    <property type="entry name" value="PEPTIDASE M20"/>
    <property type="match status" value="1"/>
</dbReference>